<dbReference type="Proteomes" id="UP000237000">
    <property type="component" value="Unassembled WGS sequence"/>
</dbReference>
<reference evidence="2" key="1">
    <citation type="submission" date="2016-06" db="EMBL/GenBank/DDBJ databases">
        <title>Parallel loss of symbiosis genes in relatives of nitrogen-fixing non-legume Parasponia.</title>
        <authorList>
            <person name="Van Velzen R."/>
            <person name="Holmer R."/>
            <person name="Bu F."/>
            <person name="Rutten L."/>
            <person name="Van Zeijl A."/>
            <person name="Liu W."/>
            <person name="Santuari L."/>
            <person name="Cao Q."/>
            <person name="Sharma T."/>
            <person name="Shen D."/>
            <person name="Roswanjaya Y."/>
            <person name="Wardhani T."/>
            <person name="Kalhor M.S."/>
            <person name="Jansen J."/>
            <person name="Van den Hoogen J."/>
            <person name="Gungor B."/>
            <person name="Hartog M."/>
            <person name="Hontelez J."/>
            <person name="Verver J."/>
            <person name="Yang W.-C."/>
            <person name="Schijlen E."/>
            <person name="Repin R."/>
            <person name="Schilthuizen M."/>
            <person name="Schranz E."/>
            <person name="Heidstra R."/>
            <person name="Miyata K."/>
            <person name="Fedorova E."/>
            <person name="Kohlen W."/>
            <person name="Bisseling T."/>
            <person name="Smit S."/>
            <person name="Geurts R."/>
        </authorList>
    </citation>
    <scope>NUCLEOTIDE SEQUENCE [LARGE SCALE GENOMIC DNA]</scope>
    <source>
        <strain evidence="2">cv. RG33-2</strain>
    </source>
</reference>
<comment type="caution">
    <text evidence="1">The sequence shown here is derived from an EMBL/GenBank/DDBJ whole genome shotgun (WGS) entry which is preliminary data.</text>
</comment>
<gene>
    <name evidence="1" type="ORF">TorRG33x02_110000</name>
</gene>
<sequence>MRLEFEAEGAVRVHGWVKRKGEDDSSPALGHELQERKNVVVIGIGIGRRIIGSELAVQELYY</sequence>
<dbReference type="AlphaFoldDB" id="A0A2P5F5P0"/>
<organism evidence="1 2">
    <name type="scientific">Trema orientale</name>
    <name type="common">Charcoal tree</name>
    <name type="synonym">Celtis orientalis</name>
    <dbReference type="NCBI Taxonomy" id="63057"/>
    <lineage>
        <taxon>Eukaryota</taxon>
        <taxon>Viridiplantae</taxon>
        <taxon>Streptophyta</taxon>
        <taxon>Embryophyta</taxon>
        <taxon>Tracheophyta</taxon>
        <taxon>Spermatophyta</taxon>
        <taxon>Magnoliopsida</taxon>
        <taxon>eudicotyledons</taxon>
        <taxon>Gunneridae</taxon>
        <taxon>Pentapetalae</taxon>
        <taxon>rosids</taxon>
        <taxon>fabids</taxon>
        <taxon>Rosales</taxon>
        <taxon>Cannabaceae</taxon>
        <taxon>Trema</taxon>
    </lineage>
</organism>
<accession>A0A2P5F5P0</accession>
<evidence type="ECO:0000313" key="1">
    <source>
        <dbReference type="EMBL" id="PON93094.1"/>
    </source>
</evidence>
<name>A0A2P5F5P0_TREOI</name>
<proteinExistence type="predicted"/>
<dbReference type="InParanoid" id="A0A2P5F5P0"/>
<evidence type="ECO:0000313" key="2">
    <source>
        <dbReference type="Proteomes" id="UP000237000"/>
    </source>
</evidence>
<dbReference type="EMBL" id="JXTC01000060">
    <property type="protein sequence ID" value="PON93094.1"/>
    <property type="molecule type" value="Genomic_DNA"/>
</dbReference>
<keyword evidence="2" id="KW-1185">Reference proteome</keyword>
<protein>
    <submittedName>
        <fullName evidence="1">Uncharacterized protein</fullName>
    </submittedName>
</protein>